<dbReference type="InterPro" id="IPR040194">
    <property type="entry name" value="Cwf19-like"/>
</dbReference>
<dbReference type="EMBL" id="CAUYUE010000015">
    <property type="protein sequence ID" value="CAK0786571.1"/>
    <property type="molecule type" value="Genomic_DNA"/>
</dbReference>
<keyword evidence="6" id="KW-1185">Reference proteome</keyword>
<feature type="compositionally biased region" description="Basic and acidic residues" evidence="2">
    <location>
        <begin position="212"/>
        <end position="226"/>
    </location>
</feature>
<dbReference type="Pfam" id="PF04677">
    <property type="entry name" value="CwfJ_C_1"/>
    <property type="match status" value="1"/>
</dbReference>
<comment type="caution">
    <text evidence="5">The sequence shown here is derived from an EMBL/GenBank/DDBJ whole genome shotgun (WGS) entry which is preliminary data.</text>
</comment>
<feature type="region of interest" description="Disordered" evidence="2">
    <location>
        <begin position="1"/>
        <end position="140"/>
    </location>
</feature>
<feature type="region of interest" description="Disordered" evidence="2">
    <location>
        <begin position="199"/>
        <end position="308"/>
    </location>
</feature>
<dbReference type="PANTHER" id="PTHR12072:SF5">
    <property type="entry name" value="CWF19-LIKE PROTEIN 2"/>
    <property type="match status" value="1"/>
</dbReference>
<dbReference type="Pfam" id="PF04676">
    <property type="entry name" value="CwfJ_C_2"/>
    <property type="match status" value="1"/>
</dbReference>
<evidence type="ECO:0000313" key="5">
    <source>
        <dbReference type="EMBL" id="CAK0786571.1"/>
    </source>
</evidence>
<dbReference type="GO" id="GO:0000398">
    <property type="term" value="P:mRNA splicing, via spliceosome"/>
    <property type="evidence" value="ECO:0007669"/>
    <property type="project" value="TreeGrafter"/>
</dbReference>
<evidence type="ECO:0000256" key="2">
    <source>
        <dbReference type="SAM" id="MobiDB-lite"/>
    </source>
</evidence>
<proteinExistence type="inferred from homology"/>
<dbReference type="Proteomes" id="UP001314263">
    <property type="component" value="Unassembled WGS sequence"/>
</dbReference>
<name>A0AAV1IGX5_9CHLO</name>
<feature type="compositionally biased region" description="Low complexity" evidence="2">
    <location>
        <begin position="66"/>
        <end position="81"/>
    </location>
</feature>
<gene>
    <name evidence="5" type="ORF">CVIRNUC_009785</name>
</gene>
<evidence type="ECO:0000256" key="1">
    <source>
        <dbReference type="ARBA" id="ARBA00006795"/>
    </source>
</evidence>
<accession>A0AAV1IGX5</accession>
<organism evidence="5 6">
    <name type="scientific">Coccomyxa viridis</name>
    <dbReference type="NCBI Taxonomy" id="1274662"/>
    <lineage>
        <taxon>Eukaryota</taxon>
        <taxon>Viridiplantae</taxon>
        <taxon>Chlorophyta</taxon>
        <taxon>core chlorophytes</taxon>
        <taxon>Trebouxiophyceae</taxon>
        <taxon>Trebouxiophyceae incertae sedis</taxon>
        <taxon>Coccomyxaceae</taxon>
        <taxon>Coccomyxa</taxon>
    </lineage>
</organism>
<dbReference type="SUPFAM" id="SSF54197">
    <property type="entry name" value="HIT-like"/>
    <property type="match status" value="1"/>
</dbReference>
<dbReference type="AlphaFoldDB" id="A0AAV1IGX5"/>
<feature type="compositionally biased region" description="Basic and acidic residues" evidence="2">
    <location>
        <begin position="9"/>
        <end position="22"/>
    </location>
</feature>
<dbReference type="PANTHER" id="PTHR12072">
    <property type="entry name" value="CWF19, CELL CYCLE CONTROL PROTEIN"/>
    <property type="match status" value="1"/>
</dbReference>
<dbReference type="InterPro" id="IPR006767">
    <property type="entry name" value="Cwf19-like_C_dom-2"/>
</dbReference>
<comment type="similarity">
    <text evidence="1">Belongs to the CWF19 family.</text>
</comment>
<dbReference type="InterPro" id="IPR036265">
    <property type="entry name" value="HIT-like_sf"/>
</dbReference>
<feature type="domain" description="Cwf19-like C-terminal" evidence="4">
    <location>
        <begin position="573"/>
        <end position="696"/>
    </location>
</feature>
<dbReference type="Gene3D" id="3.30.428.10">
    <property type="entry name" value="HIT-like"/>
    <property type="match status" value="1"/>
</dbReference>
<feature type="compositionally biased region" description="Basic residues" evidence="2">
    <location>
        <begin position="23"/>
        <end position="35"/>
    </location>
</feature>
<feature type="domain" description="Cwf19-like protein C-terminal" evidence="3">
    <location>
        <begin position="705"/>
        <end position="802"/>
    </location>
</feature>
<evidence type="ECO:0000313" key="6">
    <source>
        <dbReference type="Proteomes" id="UP001314263"/>
    </source>
</evidence>
<reference evidence="5 6" key="1">
    <citation type="submission" date="2023-10" db="EMBL/GenBank/DDBJ databases">
        <authorList>
            <person name="Maclean D."/>
            <person name="Macfadyen A."/>
        </authorList>
    </citation>
    <scope>NUCLEOTIDE SEQUENCE [LARGE SCALE GENOMIC DNA]</scope>
</reference>
<sequence length="806" mass="87079">MLSAVQYVDKGKAERDIEAERKERRKEKKKEKKEKRKEEKARKRAGKAAASNSGPESPPESDSEASNDGARAEAGQQGQAAPRKPSVEREDWMTKAMPKSAPGAGKEAADAAAEEPVKKAPELNPFMKDGGDGYPDEASLRKAGHSGIISTANVGDGGASWRLKALKRAQSAAQEEGRSVNEIVSERFNSLKDLTASLSDRRAAHSMAHAHAARDRRGDEPRKPRGEAGTASDGRAVYLEDVKSSSSKMRRPSEGGSLSWRKDKGDRQGREGLPQSRGQASTNGGSKEGRPPRPAGGPRGRQADAAALAAAAASLNTFKGDGSFMDSFQQASGDASEAAPAVETVQGGSLRADQMAKLDVASSDDEMLEGGGIVLEDTAAKHVDGVSQTGATAGNHAAAAALQARLHGDPAEPSGGGNFGAAAALRARLQGRAAPAATAPKKETVVLPQVDAGGRAVPGAFGRDTAGAGLIDGGRKPKRLQRYDEPEEKARYFADDDAQDLAALVKRQRYEGAEDIDAHLADNIARKATYKGNELDVDEEYDNDGTLAMYESRAQKGDKEQQVKREKARQVSDYRRATNALDACTWCFSSKRRPKHLTVSIGQTAYLILPPRGRLVPGHCLIVPAEHVASARQVDEHVWTEMRNFKKCLLQMFMAQGKDVIFMETAKRLQDNRRHATVECIPVPPKVAAKAPLYFKKSIDDAASEWAQHHAKRWIDTTAKGLRSSIPPNFPYFAVEIGLSSGHVHVIDDEDSFADDFGRGVLVGLLQLPAELMHKRAKQEGHTVQEQWVSEFAEQWDDYDWTKQLA</sequence>
<evidence type="ECO:0000259" key="3">
    <source>
        <dbReference type="Pfam" id="PF04676"/>
    </source>
</evidence>
<dbReference type="GO" id="GO:0071014">
    <property type="term" value="C:post-mRNA release spliceosomal complex"/>
    <property type="evidence" value="ECO:0007669"/>
    <property type="project" value="TreeGrafter"/>
</dbReference>
<feature type="compositionally biased region" description="Polar residues" evidence="2">
    <location>
        <begin position="276"/>
        <end position="285"/>
    </location>
</feature>
<evidence type="ECO:0000259" key="4">
    <source>
        <dbReference type="Pfam" id="PF04677"/>
    </source>
</evidence>
<dbReference type="InterPro" id="IPR006768">
    <property type="entry name" value="Cwf19-like_C_dom-1"/>
</dbReference>
<protein>
    <submittedName>
        <fullName evidence="5">Uncharacterized protein</fullName>
    </submittedName>
</protein>
<feature type="compositionally biased region" description="Basic and acidic residues" evidence="2">
    <location>
        <begin position="260"/>
        <end position="270"/>
    </location>
</feature>